<comment type="caution">
    <text evidence="2">The sequence shown here is derived from an EMBL/GenBank/DDBJ whole genome shotgun (WGS) entry which is preliminary data.</text>
</comment>
<evidence type="ECO:0000313" key="3">
    <source>
        <dbReference type="Proteomes" id="UP001304243"/>
    </source>
</evidence>
<dbReference type="EMBL" id="JASEJX010000028">
    <property type="protein sequence ID" value="KAK4511742.1"/>
    <property type="molecule type" value="Genomic_DNA"/>
</dbReference>
<dbReference type="AlphaFoldDB" id="A0AAN7D6E7"/>
<proteinExistence type="inferred from homology"/>
<dbReference type="GO" id="GO:0110078">
    <property type="term" value="C:TTT Hsp90 cochaperone complex"/>
    <property type="evidence" value="ECO:0007669"/>
    <property type="project" value="InterPro"/>
</dbReference>
<dbReference type="GO" id="GO:0005829">
    <property type="term" value="C:cytosol"/>
    <property type="evidence" value="ECO:0007669"/>
    <property type="project" value="TreeGrafter"/>
</dbReference>
<organism evidence="2 3">
    <name type="scientific">Mucor velutinosus</name>
    <dbReference type="NCBI Taxonomy" id="708070"/>
    <lineage>
        <taxon>Eukaryota</taxon>
        <taxon>Fungi</taxon>
        <taxon>Fungi incertae sedis</taxon>
        <taxon>Mucoromycota</taxon>
        <taxon>Mucoromycotina</taxon>
        <taxon>Mucoromycetes</taxon>
        <taxon>Mucorales</taxon>
        <taxon>Mucorineae</taxon>
        <taxon>Mucoraceae</taxon>
        <taxon>Mucor</taxon>
    </lineage>
</organism>
<keyword evidence="3" id="KW-1185">Reference proteome</keyword>
<dbReference type="PANTHER" id="PTHR32226">
    <property type="entry name" value="TELO2-INTERACTING PROTEIN 2"/>
    <property type="match status" value="1"/>
</dbReference>
<reference evidence="2 3" key="1">
    <citation type="submission" date="2022-11" db="EMBL/GenBank/DDBJ databases">
        <title>Mucor velutinosus strain NIH1002 WGS.</title>
        <authorList>
            <person name="Subramanian P."/>
            <person name="Mullikin J.C."/>
            <person name="Segre J.A."/>
            <person name="Zelazny A.M."/>
        </authorList>
    </citation>
    <scope>NUCLEOTIDE SEQUENCE [LARGE SCALE GENOMIC DNA]</scope>
    <source>
        <strain evidence="2 3">NIH1002</strain>
    </source>
</reference>
<comment type="similarity">
    <text evidence="1">Belongs to the TTI2 family.</text>
</comment>
<dbReference type="GeneID" id="89950972"/>
<name>A0AAN7D6E7_9FUNG</name>
<dbReference type="Proteomes" id="UP001304243">
    <property type="component" value="Unassembled WGS sequence"/>
</dbReference>
<evidence type="ECO:0000313" key="2">
    <source>
        <dbReference type="EMBL" id="KAK4511742.1"/>
    </source>
</evidence>
<dbReference type="SUPFAM" id="SSF48371">
    <property type="entry name" value="ARM repeat"/>
    <property type="match status" value="1"/>
</dbReference>
<dbReference type="GO" id="GO:0005634">
    <property type="term" value="C:nucleus"/>
    <property type="evidence" value="ECO:0007669"/>
    <property type="project" value="TreeGrafter"/>
</dbReference>
<accession>A0AAN7D6E7</accession>
<dbReference type="PANTHER" id="PTHR32226:SF2">
    <property type="entry name" value="TELO2-INTERACTING PROTEIN 2"/>
    <property type="match status" value="1"/>
</dbReference>
<dbReference type="InterPro" id="IPR016024">
    <property type="entry name" value="ARM-type_fold"/>
</dbReference>
<evidence type="ECO:0000256" key="1">
    <source>
        <dbReference type="ARBA" id="ARBA00034736"/>
    </source>
</evidence>
<dbReference type="RefSeq" id="XP_064678408.1">
    <property type="nucleotide sequence ID" value="XM_064826548.1"/>
</dbReference>
<dbReference type="InterPro" id="IPR018870">
    <property type="entry name" value="Tti2"/>
</dbReference>
<gene>
    <name evidence="2" type="ORF">ATC70_007286</name>
</gene>
<protein>
    <submittedName>
        <fullName evidence="2">Uncharacterized protein</fullName>
    </submittedName>
</protein>
<sequence>MDHFIETYCTCEANDKQKHIIDQHVTDILFTTLQPIFKKQASIHPSLSTKRSQSRYGSKNIDIHEDQQWKNGYYVELLSWLLNNISTQQLQDNLHLLIPPILIILDDYDVSYKEQGIYMLHAMIQKLDPQCISKFGLDNVFLESLFKCLSYLSEERDIPLLKAAYPCILDLIATKRQDQVRSNLYERVFKDGIMAGFLYAGQKISFLPILLTHIPRLYNAMGAIGVQYLKALIPELCAALSMTLSNNPKIRDIHRLAALSLIAVIKTCWPRIPHYRGSIMQSLAKTWTHYYNAKDQDMCQLLKQVYHIFEAACHGQEKADREALIQFNPTVFEALFCK</sequence>
<dbReference type="Pfam" id="PF10521">
    <property type="entry name" value="Tti2"/>
    <property type="match status" value="1"/>
</dbReference>